<comment type="caution">
    <text evidence="9">The sequence shown here is derived from an EMBL/GenBank/DDBJ whole genome shotgun (WGS) entry which is preliminary data.</text>
</comment>
<evidence type="ECO:0000256" key="6">
    <source>
        <dbReference type="SAM" id="MobiDB-lite"/>
    </source>
</evidence>
<keyword evidence="10" id="KW-1185">Reference proteome</keyword>
<protein>
    <submittedName>
        <fullName evidence="9">Major facilitator superfamily domain-containing protein</fullName>
    </submittedName>
</protein>
<dbReference type="EMBL" id="JAULSR010000001">
    <property type="protein sequence ID" value="KAK0635971.1"/>
    <property type="molecule type" value="Genomic_DNA"/>
</dbReference>
<keyword evidence="2" id="KW-0813">Transport</keyword>
<dbReference type="AlphaFoldDB" id="A0AA39XL14"/>
<feature type="transmembrane region" description="Helical" evidence="7">
    <location>
        <begin position="139"/>
        <end position="155"/>
    </location>
</feature>
<organism evidence="9 10">
    <name type="scientific">Bombardia bombarda</name>
    <dbReference type="NCBI Taxonomy" id="252184"/>
    <lineage>
        <taxon>Eukaryota</taxon>
        <taxon>Fungi</taxon>
        <taxon>Dikarya</taxon>
        <taxon>Ascomycota</taxon>
        <taxon>Pezizomycotina</taxon>
        <taxon>Sordariomycetes</taxon>
        <taxon>Sordariomycetidae</taxon>
        <taxon>Sordariales</taxon>
        <taxon>Lasiosphaeriaceae</taxon>
        <taxon>Bombardia</taxon>
    </lineage>
</organism>
<evidence type="ECO:0000256" key="5">
    <source>
        <dbReference type="ARBA" id="ARBA00023136"/>
    </source>
</evidence>
<keyword evidence="3 7" id="KW-0812">Transmembrane</keyword>
<dbReference type="Proteomes" id="UP001174934">
    <property type="component" value="Unassembled WGS sequence"/>
</dbReference>
<accession>A0AA39XL14</accession>
<evidence type="ECO:0000256" key="1">
    <source>
        <dbReference type="ARBA" id="ARBA00004141"/>
    </source>
</evidence>
<evidence type="ECO:0000313" key="9">
    <source>
        <dbReference type="EMBL" id="KAK0635971.1"/>
    </source>
</evidence>
<feature type="transmembrane region" description="Helical" evidence="7">
    <location>
        <begin position="343"/>
        <end position="365"/>
    </location>
</feature>
<evidence type="ECO:0000256" key="4">
    <source>
        <dbReference type="ARBA" id="ARBA00022989"/>
    </source>
</evidence>
<dbReference type="GO" id="GO:0022857">
    <property type="term" value="F:transmembrane transporter activity"/>
    <property type="evidence" value="ECO:0007669"/>
    <property type="project" value="InterPro"/>
</dbReference>
<proteinExistence type="predicted"/>
<keyword evidence="5 7" id="KW-0472">Membrane</keyword>
<evidence type="ECO:0000256" key="2">
    <source>
        <dbReference type="ARBA" id="ARBA00022448"/>
    </source>
</evidence>
<dbReference type="InterPro" id="IPR011701">
    <property type="entry name" value="MFS"/>
</dbReference>
<reference evidence="9" key="1">
    <citation type="submission" date="2023-06" db="EMBL/GenBank/DDBJ databases">
        <title>Genome-scale phylogeny and comparative genomics of the fungal order Sordariales.</title>
        <authorList>
            <consortium name="Lawrence Berkeley National Laboratory"/>
            <person name="Hensen N."/>
            <person name="Bonometti L."/>
            <person name="Westerberg I."/>
            <person name="Brannstrom I.O."/>
            <person name="Guillou S."/>
            <person name="Cros-Aarteil S."/>
            <person name="Calhoun S."/>
            <person name="Haridas S."/>
            <person name="Kuo A."/>
            <person name="Mondo S."/>
            <person name="Pangilinan J."/>
            <person name="Riley R."/>
            <person name="LaButti K."/>
            <person name="Andreopoulos B."/>
            <person name="Lipzen A."/>
            <person name="Chen C."/>
            <person name="Yanf M."/>
            <person name="Daum C."/>
            <person name="Ng V."/>
            <person name="Clum A."/>
            <person name="Steindorff A."/>
            <person name="Ohm R."/>
            <person name="Martin F."/>
            <person name="Silar P."/>
            <person name="Natvig D."/>
            <person name="Lalanne C."/>
            <person name="Gautier V."/>
            <person name="Ament-velasquez S.L."/>
            <person name="Kruys A."/>
            <person name="Hutchinson M.I."/>
            <person name="Powell A.J."/>
            <person name="Barry K."/>
            <person name="Miller A.N."/>
            <person name="Grigoriev I.V."/>
            <person name="Debuchy R."/>
            <person name="Gladieux P."/>
            <person name="Thoren M.H."/>
            <person name="Johannesson H."/>
        </authorList>
    </citation>
    <scope>NUCLEOTIDE SEQUENCE</scope>
    <source>
        <strain evidence="9">SMH3391-2</strain>
    </source>
</reference>
<feature type="transmembrane region" description="Helical" evidence="7">
    <location>
        <begin position="72"/>
        <end position="95"/>
    </location>
</feature>
<dbReference type="InterPro" id="IPR020846">
    <property type="entry name" value="MFS_dom"/>
</dbReference>
<feature type="transmembrane region" description="Helical" evidence="7">
    <location>
        <begin position="227"/>
        <end position="247"/>
    </location>
</feature>
<keyword evidence="4 7" id="KW-1133">Transmembrane helix</keyword>
<dbReference type="PROSITE" id="PS50850">
    <property type="entry name" value="MFS"/>
    <property type="match status" value="1"/>
</dbReference>
<feature type="transmembrane region" description="Helical" evidence="7">
    <location>
        <begin position="420"/>
        <end position="442"/>
    </location>
</feature>
<dbReference type="Pfam" id="PF07690">
    <property type="entry name" value="MFS_1"/>
    <property type="match status" value="1"/>
</dbReference>
<gene>
    <name evidence="9" type="ORF">B0T17DRAFT_625174</name>
</gene>
<comment type="subcellular location">
    <subcellularLocation>
        <location evidence="1">Membrane</location>
        <topology evidence="1">Multi-pass membrane protein</topology>
    </subcellularLocation>
</comment>
<feature type="transmembrane region" description="Helical" evidence="7">
    <location>
        <begin position="298"/>
        <end position="322"/>
    </location>
</feature>
<feature type="region of interest" description="Disordered" evidence="6">
    <location>
        <begin position="29"/>
        <end position="61"/>
    </location>
</feature>
<evidence type="ECO:0000313" key="10">
    <source>
        <dbReference type="Proteomes" id="UP001174934"/>
    </source>
</evidence>
<feature type="transmembrane region" description="Helical" evidence="7">
    <location>
        <begin position="198"/>
        <end position="220"/>
    </location>
</feature>
<feature type="domain" description="Major facilitator superfamily (MFS) profile" evidence="8">
    <location>
        <begin position="73"/>
        <end position="463"/>
    </location>
</feature>
<evidence type="ECO:0000256" key="7">
    <source>
        <dbReference type="SAM" id="Phobius"/>
    </source>
</evidence>
<feature type="transmembrane region" description="Helical" evidence="7">
    <location>
        <begin position="115"/>
        <end position="134"/>
    </location>
</feature>
<dbReference type="SUPFAM" id="SSF103473">
    <property type="entry name" value="MFS general substrate transporter"/>
    <property type="match status" value="1"/>
</dbReference>
<dbReference type="GO" id="GO:0005886">
    <property type="term" value="C:plasma membrane"/>
    <property type="evidence" value="ECO:0007669"/>
    <property type="project" value="TreeGrafter"/>
</dbReference>
<dbReference type="PANTHER" id="PTHR23502">
    <property type="entry name" value="MAJOR FACILITATOR SUPERFAMILY"/>
    <property type="match status" value="1"/>
</dbReference>
<dbReference type="FunFam" id="1.20.1720.10:FF:000009">
    <property type="entry name" value="MFS multidrug transporter"/>
    <property type="match status" value="1"/>
</dbReference>
<dbReference type="Gene3D" id="1.20.1720.10">
    <property type="entry name" value="Multidrug resistance protein D"/>
    <property type="match status" value="1"/>
</dbReference>
<evidence type="ECO:0000259" key="8">
    <source>
        <dbReference type="PROSITE" id="PS50850"/>
    </source>
</evidence>
<evidence type="ECO:0000256" key="3">
    <source>
        <dbReference type="ARBA" id="ARBA00022692"/>
    </source>
</evidence>
<name>A0AA39XL14_9PEZI</name>
<sequence>MEIVPRWSFGVLNPSDTIWVPGSILLLAEPNQPETPTPSTTKTTPDGSIILSPQPDDSPNDPLNWPRWRRDAALAALGIYCMVGGGMTPLLAAGFTDIAADYGVPVKRVALTTGMFMLGLGLGCVVVSPTAIIYGKRPVYLASVVLFLAASVWCAESPDFVSLLLARVVQGVAVSPVEALPSASISEMFFLHERAFRIGLYGLMLLGGKNLVPLVSAAVIERLGWRWVFWVVLMVVSLCGVLLFLFVSETFWDRTPPLKNDAPDSVQPQGPSSQEGKEKREKIHRHHLPLPVHVPYRFSAFATGLVYIAPFIGGVLGTAVAGRASDLVVRAMARHNKGVYEPEFRLVMMLPVLIATVAGLMGFGWSVGGSTTAITFCLDSYRQFAGEALVTLNFSKNILHGMVFSLFITGWVQSDGPKTVFIWIGVIQSVLLTTTLPMFLYGKRARQWTAKRSAASGSKIEFK</sequence>
<feature type="region of interest" description="Disordered" evidence="6">
    <location>
        <begin position="258"/>
        <end position="280"/>
    </location>
</feature>
<dbReference type="InterPro" id="IPR036259">
    <property type="entry name" value="MFS_trans_sf"/>
</dbReference>
<dbReference type="PANTHER" id="PTHR23502:SF4">
    <property type="entry name" value="MAJOR FACILITATOR SUPERFAMILY (MFS) PROFILE DOMAIN-CONTAINING PROTEIN-RELATED"/>
    <property type="match status" value="1"/>
</dbReference>